<evidence type="ECO:0000256" key="1">
    <source>
        <dbReference type="SAM" id="MobiDB-lite"/>
    </source>
</evidence>
<evidence type="ECO:0000313" key="2">
    <source>
        <dbReference type="EMBL" id="ACR35879.1"/>
    </source>
</evidence>
<reference evidence="2" key="2">
    <citation type="submission" date="2012-06" db="EMBL/GenBank/DDBJ databases">
        <authorList>
            <person name="Yu Y."/>
            <person name="Currie J."/>
            <person name="Lomeli R."/>
            <person name="Angelova A."/>
            <person name="Collura K."/>
            <person name="Wissotski M."/>
            <person name="Campos D."/>
            <person name="Kudrna D."/>
            <person name="Golser W."/>
            <person name="Ashely E."/>
            <person name="Descour A."/>
            <person name="Fernandes J."/>
            <person name="Soderlund C."/>
            <person name="Walbot V."/>
        </authorList>
    </citation>
    <scope>NUCLEOTIDE SEQUENCE</scope>
    <source>
        <strain evidence="2">B73</strain>
    </source>
</reference>
<dbReference type="EMBL" id="BT085526">
    <property type="protein sequence ID" value="ACR35879.1"/>
    <property type="molecule type" value="mRNA"/>
</dbReference>
<feature type="region of interest" description="Disordered" evidence="1">
    <location>
        <begin position="29"/>
        <end position="50"/>
    </location>
</feature>
<reference evidence="2" key="1">
    <citation type="journal article" date="2009" name="PLoS Genet.">
        <title>Sequencing, mapping, and analysis of 27,455 maize full-length cDNAs.</title>
        <authorList>
            <person name="Soderlund C."/>
            <person name="Descour A."/>
            <person name="Kudrna D."/>
            <person name="Bomhoff M."/>
            <person name="Boyd L."/>
            <person name="Currie J."/>
            <person name="Angelova A."/>
            <person name="Collura K."/>
            <person name="Wissotski M."/>
            <person name="Ashley E."/>
            <person name="Morrow D."/>
            <person name="Fernandes J."/>
            <person name="Walbot V."/>
            <person name="Yu Y."/>
        </authorList>
    </citation>
    <scope>NUCLEOTIDE SEQUENCE</scope>
    <source>
        <strain evidence="2">B73</strain>
    </source>
</reference>
<name>C4J3X9_MAIZE</name>
<protein>
    <submittedName>
        <fullName evidence="2">Uncharacterized protein</fullName>
    </submittedName>
</protein>
<accession>C4J3X9</accession>
<proteinExistence type="evidence at transcript level"/>
<sequence length="143" mass="14711">MAGSPTTMWCEEAASTAAYAAASTWRLRPPPPVEWRRCDDGGKEEMGTTEDAAAMASGGAVETGAEAASGDAKLGQAPRLRCSEAVRDGLEAENVAAQSVQRRRANLGCCPEAGGGTSTGSRCAQYQAPLPLMALARTCTSDS</sequence>
<organism evidence="2">
    <name type="scientific">Zea mays</name>
    <name type="common">Maize</name>
    <dbReference type="NCBI Taxonomy" id="4577"/>
    <lineage>
        <taxon>Eukaryota</taxon>
        <taxon>Viridiplantae</taxon>
        <taxon>Streptophyta</taxon>
        <taxon>Embryophyta</taxon>
        <taxon>Tracheophyta</taxon>
        <taxon>Spermatophyta</taxon>
        <taxon>Magnoliopsida</taxon>
        <taxon>Liliopsida</taxon>
        <taxon>Poales</taxon>
        <taxon>Poaceae</taxon>
        <taxon>PACMAD clade</taxon>
        <taxon>Panicoideae</taxon>
        <taxon>Andropogonodae</taxon>
        <taxon>Andropogoneae</taxon>
        <taxon>Tripsacinae</taxon>
        <taxon>Zea</taxon>
    </lineage>
</organism>
<feature type="compositionally biased region" description="Basic and acidic residues" evidence="1">
    <location>
        <begin position="34"/>
        <end position="46"/>
    </location>
</feature>
<dbReference type="AlphaFoldDB" id="C4J3X9"/>